<comment type="caution">
    <text evidence="11">The sequence shown here is derived from an EMBL/GenBank/DDBJ whole genome shotgun (WGS) entry which is preliminary data.</text>
</comment>
<reference evidence="12" key="1">
    <citation type="journal article" date="2019" name="Int. J. Syst. Evol. Microbiol.">
        <title>The Global Catalogue of Microorganisms (GCM) 10K type strain sequencing project: providing services to taxonomists for standard genome sequencing and annotation.</title>
        <authorList>
            <consortium name="The Broad Institute Genomics Platform"/>
            <consortium name="The Broad Institute Genome Sequencing Center for Infectious Disease"/>
            <person name="Wu L."/>
            <person name="Ma J."/>
        </authorList>
    </citation>
    <scope>NUCLEOTIDE SEQUENCE [LARGE SCALE GENOMIC DNA]</scope>
    <source>
        <strain evidence="12">CGMCC 1.15304</strain>
    </source>
</reference>
<dbReference type="Gene3D" id="1.10.4030.10">
    <property type="entry name" value="Porin chaperone SurA, peptide-binding domain"/>
    <property type="match status" value="1"/>
</dbReference>
<dbReference type="Proteomes" id="UP001595776">
    <property type="component" value="Unassembled WGS sequence"/>
</dbReference>
<dbReference type="Gene3D" id="3.10.50.40">
    <property type="match status" value="1"/>
</dbReference>
<dbReference type="InterPro" id="IPR027304">
    <property type="entry name" value="Trigger_fact/SurA_dom_sf"/>
</dbReference>
<sequence length="428" mass="47244">MARVLNTAKNWVQRTIMGASVALLAATATYGQQPINSIEVLVNDEPISSFDINQRLRLVIAVSGGVQSEQEFLKVREQVIQSMVDERLQLQEAATVELEIPDAQLEEFFARRAQGLGQSPEQFGQALAGIGSSKQTMLDQMEAELAWSQLVQGRLGSFVSVSDEEVEAYIQRIYDNRGKFEYRLAEIVLLVDSTEQEAAVKANAEELVSRIRGGASFPAIAQQLSASSTAAVGGDIGWIVADDLDGPYQTAVEEVSVGDVASPIRTPGGYLILAVRDRRRILTADPLDTQFSLRQLHLTAEKLQDDEAVAKFKGVAENLHTRETTCGQVQQLATEAGADGPVEIGVLRLRDLQGQLRSAVESAEIGSASELMEMEDGLRVLFVCDRQEPQVQEPDFDAVYNQLEQQRLSMMGRRYLRDLRRDAIIDYR</sequence>
<keyword evidence="3" id="KW-0574">Periplasm</keyword>
<evidence type="ECO:0000256" key="7">
    <source>
        <dbReference type="ARBA" id="ARBA00030642"/>
    </source>
</evidence>
<evidence type="ECO:0000256" key="3">
    <source>
        <dbReference type="ARBA" id="ARBA00022764"/>
    </source>
</evidence>
<evidence type="ECO:0000256" key="8">
    <source>
        <dbReference type="ARBA" id="ARBA00031484"/>
    </source>
</evidence>
<evidence type="ECO:0000256" key="5">
    <source>
        <dbReference type="ARBA" id="ARBA00023186"/>
    </source>
</evidence>
<dbReference type="Pfam" id="PF09312">
    <property type="entry name" value="SurA_N"/>
    <property type="match status" value="1"/>
</dbReference>
<keyword evidence="4 9" id="KW-0697">Rotamase</keyword>
<evidence type="ECO:0000256" key="9">
    <source>
        <dbReference type="PROSITE-ProRule" id="PRU00278"/>
    </source>
</evidence>
<gene>
    <name evidence="11" type="ORF">ACFO5Q_10435</name>
</gene>
<dbReference type="Pfam" id="PF13616">
    <property type="entry name" value="Rotamase_3"/>
    <property type="match status" value="1"/>
</dbReference>
<keyword evidence="6 9" id="KW-0413">Isomerase</keyword>
<dbReference type="InterPro" id="IPR050280">
    <property type="entry name" value="OMP_Chaperone_SurA"/>
</dbReference>
<accession>A0ABV8UAS2</accession>
<evidence type="ECO:0000256" key="1">
    <source>
        <dbReference type="ARBA" id="ARBA00018370"/>
    </source>
</evidence>
<evidence type="ECO:0000259" key="10">
    <source>
        <dbReference type="PROSITE" id="PS50198"/>
    </source>
</evidence>
<dbReference type="SUPFAM" id="SSF54534">
    <property type="entry name" value="FKBP-like"/>
    <property type="match status" value="1"/>
</dbReference>
<evidence type="ECO:0000313" key="11">
    <source>
        <dbReference type="EMBL" id="MFC4348262.1"/>
    </source>
</evidence>
<evidence type="ECO:0000256" key="6">
    <source>
        <dbReference type="ARBA" id="ARBA00023235"/>
    </source>
</evidence>
<dbReference type="RefSeq" id="WP_082719776.1">
    <property type="nucleotide sequence ID" value="NZ_JBHSCR010000007.1"/>
</dbReference>
<keyword evidence="12" id="KW-1185">Reference proteome</keyword>
<dbReference type="GO" id="GO:0003755">
    <property type="term" value="F:peptidyl-prolyl cis-trans isomerase activity"/>
    <property type="evidence" value="ECO:0007669"/>
    <property type="project" value="UniProtKB-EC"/>
</dbReference>
<dbReference type="SUPFAM" id="SSF109998">
    <property type="entry name" value="Triger factor/SurA peptide-binding domain-like"/>
    <property type="match status" value="1"/>
</dbReference>
<evidence type="ECO:0000256" key="4">
    <source>
        <dbReference type="ARBA" id="ARBA00023110"/>
    </source>
</evidence>
<evidence type="ECO:0000313" key="12">
    <source>
        <dbReference type="Proteomes" id="UP001595776"/>
    </source>
</evidence>
<dbReference type="InterPro" id="IPR046357">
    <property type="entry name" value="PPIase_dom_sf"/>
</dbReference>
<dbReference type="EMBL" id="JBHSCR010000007">
    <property type="protein sequence ID" value="MFC4348262.1"/>
    <property type="molecule type" value="Genomic_DNA"/>
</dbReference>
<evidence type="ECO:0000256" key="2">
    <source>
        <dbReference type="ARBA" id="ARBA00022729"/>
    </source>
</evidence>
<dbReference type="InterPro" id="IPR015391">
    <property type="entry name" value="SurA_N"/>
</dbReference>
<name>A0ABV8UAS2_9PROT</name>
<keyword evidence="2" id="KW-0732">Signal</keyword>
<keyword evidence="5" id="KW-0143">Chaperone</keyword>
<dbReference type="PANTHER" id="PTHR47637:SF1">
    <property type="entry name" value="CHAPERONE SURA"/>
    <property type="match status" value="1"/>
</dbReference>
<proteinExistence type="predicted"/>
<protein>
    <recommendedName>
        <fullName evidence="1">Parvulin-like PPIase</fullName>
    </recommendedName>
    <alternativeName>
        <fullName evidence="7">Peptidyl-prolyl cis-trans isomerase plp</fullName>
    </alternativeName>
    <alternativeName>
        <fullName evidence="8">Rotamase plp</fullName>
    </alternativeName>
</protein>
<organism evidence="11 12">
    <name type="scientific">Kordiimonas lipolytica</name>
    <dbReference type="NCBI Taxonomy" id="1662421"/>
    <lineage>
        <taxon>Bacteria</taxon>
        <taxon>Pseudomonadati</taxon>
        <taxon>Pseudomonadota</taxon>
        <taxon>Alphaproteobacteria</taxon>
        <taxon>Kordiimonadales</taxon>
        <taxon>Kordiimonadaceae</taxon>
        <taxon>Kordiimonas</taxon>
    </lineage>
</organism>
<feature type="domain" description="PpiC" evidence="10">
    <location>
        <begin position="179"/>
        <end position="277"/>
    </location>
</feature>
<dbReference type="PANTHER" id="PTHR47637">
    <property type="entry name" value="CHAPERONE SURA"/>
    <property type="match status" value="1"/>
</dbReference>
<dbReference type="InterPro" id="IPR000297">
    <property type="entry name" value="PPIase_PpiC"/>
</dbReference>
<dbReference type="PROSITE" id="PS50198">
    <property type="entry name" value="PPIC_PPIASE_2"/>
    <property type="match status" value="1"/>
</dbReference>